<sequence>MRVAVTGAGVLGASTAFHLTLAGAEVVVTDRAHPGQATAAGAGIVSPWSSGRVDPDWRRIADAGARYYPTLIQHLAEAGEAETGYRRVGALSVAANRRELDQIEQAMRARAALASEAGEVTQLAPREARALFPPLHPDLAAVHVSGAARVDGRLLAAALRRAAERRGARFHSGMAGLPVRDGRVTGIRIDAEEIAADCVIVAAGAWAPEVLKPVGISLRVAPQRGQITHLRLEGIDTEAWPVVLPHSSHYLLAFGGSRVVVGATRETGSGFDYRVTAAGQAEVLNEALAVAPGLGSATLLETRIGFRPVGPDLKPMLGRVAGLDGLVIGNGLGASGLTIGPYAGRLLAQLVLDEAPELDLTAYDPLRPGVVAAGDETEAVR</sequence>
<dbReference type="PANTHER" id="PTHR13847">
    <property type="entry name" value="SARCOSINE DEHYDROGENASE-RELATED"/>
    <property type="match status" value="1"/>
</dbReference>
<accession>A0ABT9ED87</accession>
<dbReference type="EMBL" id="JAUTWS010000128">
    <property type="protein sequence ID" value="MDO9713850.1"/>
    <property type="molecule type" value="Genomic_DNA"/>
</dbReference>
<comment type="similarity">
    <text evidence="2">Belongs to the DadA oxidoreductase family.</text>
</comment>
<keyword evidence="7" id="KW-1185">Reference proteome</keyword>
<keyword evidence="4 6" id="KW-0560">Oxidoreductase</keyword>
<gene>
    <name evidence="6" type="ORF">Q7A36_36415</name>
</gene>
<reference evidence="6 7" key="1">
    <citation type="submission" date="2023-08" db="EMBL/GenBank/DDBJ databases">
        <title>The draft genome sequence of Paracraurococcus sp. LOR1-02.</title>
        <authorList>
            <person name="Kingkaew E."/>
            <person name="Tanasupawat S."/>
        </authorList>
    </citation>
    <scope>NUCLEOTIDE SEQUENCE [LARGE SCALE GENOMIC DNA]</scope>
    <source>
        <strain evidence="6 7">LOR1-02</strain>
    </source>
</reference>
<evidence type="ECO:0000313" key="6">
    <source>
        <dbReference type="EMBL" id="MDO9713850.1"/>
    </source>
</evidence>
<dbReference type="InterPro" id="IPR006076">
    <property type="entry name" value="FAD-dep_OxRdtase"/>
</dbReference>
<comment type="caution">
    <text evidence="6">The sequence shown here is derived from an EMBL/GenBank/DDBJ whole genome shotgun (WGS) entry which is preliminary data.</text>
</comment>
<dbReference type="SUPFAM" id="SSF51905">
    <property type="entry name" value="FAD/NAD(P)-binding domain"/>
    <property type="match status" value="1"/>
</dbReference>
<proteinExistence type="inferred from homology"/>
<protein>
    <submittedName>
        <fullName evidence="6">FAD-binding oxidoreductase</fullName>
        <ecNumber evidence="6">1.-.-.-</ecNumber>
    </submittedName>
</protein>
<dbReference type="GO" id="GO:0016491">
    <property type="term" value="F:oxidoreductase activity"/>
    <property type="evidence" value="ECO:0007669"/>
    <property type="project" value="UniProtKB-KW"/>
</dbReference>
<feature type="domain" description="FAD dependent oxidoreductase" evidence="5">
    <location>
        <begin position="2"/>
        <end position="350"/>
    </location>
</feature>
<evidence type="ECO:0000256" key="3">
    <source>
        <dbReference type="ARBA" id="ARBA00022630"/>
    </source>
</evidence>
<evidence type="ECO:0000259" key="5">
    <source>
        <dbReference type="Pfam" id="PF01266"/>
    </source>
</evidence>
<name>A0ABT9ED87_9PROT</name>
<dbReference type="EC" id="1.-.-.-" evidence="6"/>
<comment type="cofactor">
    <cofactor evidence="1">
        <name>FAD</name>
        <dbReference type="ChEBI" id="CHEBI:57692"/>
    </cofactor>
</comment>
<dbReference type="Proteomes" id="UP001243009">
    <property type="component" value="Unassembled WGS sequence"/>
</dbReference>
<evidence type="ECO:0000256" key="2">
    <source>
        <dbReference type="ARBA" id="ARBA00009410"/>
    </source>
</evidence>
<evidence type="ECO:0000256" key="1">
    <source>
        <dbReference type="ARBA" id="ARBA00001974"/>
    </source>
</evidence>
<dbReference type="SUPFAM" id="SSF54373">
    <property type="entry name" value="FAD-linked reductases, C-terminal domain"/>
    <property type="match status" value="1"/>
</dbReference>
<evidence type="ECO:0000256" key="4">
    <source>
        <dbReference type="ARBA" id="ARBA00023002"/>
    </source>
</evidence>
<dbReference type="RefSeq" id="WP_305108699.1">
    <property type="nucleotide sequence ID" value="NZ_JAUTWS010000128.1"/>
</dbReference>
<evidence type="ECO:0000313" key="7">
    <source>
        <dbReference type="Proteomes" id="UP001243009"/>
    </source>
</evidence>
<dbReference type="Gene3D" id="3.50.50.60">
    <property type="entry name" value="FAD/NAD(P)-binding domain"/>
    <property type="match status" value="1"/>
</dbReference>
<dbReference type="Pfam" id="PF01266">
    <property type="entry name" value="DAO"/>
    <property type="match status" value="1"/>
</dbReference>
<dbReference type="InterPro" id="IPR036188">
    <property type="entry name" value="FAD/NAD-bd_sf"/>
</dbReference>
<dbReference type="Gene3D" id="3.30.9.10">
    <property type="entry name" value="D-Amino Acid Oxidase, subunit A, domain 2"/>
    <property type="match status" value="1"/>
</dbReference>
<dbReference type="PANTHER" id="PTHR13847:SF286">
    <property type="entry name" value="D-AMINO ACID DEHYDROGENASE"/>
    <property type="match status" value="1"/>
</dbReference>
<organism evidence="6 7">
    <name type="scientific">Paracraurococcus lichenis</name>
    <dbReference type="NCBI Taxonomy" id="3064888"/>
    <lineage>
        <taxon>Bacteria</taxon>
        <taxon>Pseudomonadati</taxon>
        <taxon>Pseudomonadota</taxon>
        <taxon>Alphaproteobacteria</taxon>
        <taxon>Acetobacterales</taxon>
        <taxon>Roseomonadaceae</taxon>
        <taxon>Paracraurococcus</taxon>
    </lineage>
</organism>
<keyword evidence="3" id="KW-0285">Flavoprotein</keyword>